<dbReference type="Pfam" id="PF00643">
    <property type="entry name" value="zf-B_box"/>
    <property type="match status" value="1"/>
</dbReference>
<dbReference type="PROSITE" id="PS50119">
    <property type="entry name" value="ZF_BBOX"/>
    <property type="match status" value="1"/>
</dbReference>
<accession>A0A2T7PZM2</accession>
<protein>
    <recommendedName>
        <fullName evidence="9">RING-type domain-containing protein</fullName>
    </recommendedName>
</protein>
<keyword evidence="2 4" id="KW-0863">Zinc-finger</keyword>
<dbReference type="InterPro" id="IPR013083">
    <property type="entry name" value="Znf_RING/FYVE/PHD"/>
</dbReference>
<comment type="caution">
    <text evidence="7">The sequence shown here is derived from an EMBL/GenBank/DDBJ whole genome shotgun (WGS) entry which is preliminary data.</text>
</comment>
<evidence type="ECO:0000256" key="4">
    <source>
        <dbReference type="PROSITE-ProRule" id="PRU00024"/>
    </source>
</evidence>
<evidence type="ECO:0000313" key="8">
    <source>
        <dbReference type="Proteomes" id="UP000245119"/>
    </source>
</evidence>
<dbReference type="SMART" id="SM00184">
    <property type="entry name" value="RING"/>
    <property type="match status" value="1"/>
</dbReference>
<evidence type="ECO:0000256" key="1">
    <source>
        <dbReference type="ARBA" id="ARBA00022723"/>
    </source>
</evidence>
<dbReference type="SUPFAM" id="SSF57845">
    <property type="entry name" value="B-box zinc-binding domain"/>
    <property type="match status" value="1"/>
</dbReference>
<evidence type="ECO:0000259" key="5">
    <source>
        <dbReference type="PROSITE" id="PS50089"/>
    </source>
</evidence>
<proteinExistence type="predicted"/>
<feature type="domain" description="RING-type" evidence="5">
    <location>
        <begin position="50"/>
        <end position="92"/>
    </location>
</feature>
<dbReference type="SUPFAM" id="SSF57850">
    <property type="entry name" value="RING/U-box"/>
    <property type="match status" value="1"/>
</dbReference>
<evidence type="ECO:0008006" key="9">
    <source>
        <dbReference type="Google" id="ProtNLM"/>
    </source>
</evidence>
<dbReference type="OrthoDB" id="6123229at2759"/>
<dbReference type="PROSITE" id="PS50089">
    <property type="entry name" value="ZF_RING_2"/>
    <property type="match status" value="1"/>
</dbReference>
<dbReference type="InterPro" id="IPR017907">
    <property type="entry name" value="Znf_RING_CS"/>
</dbReference>
<evidence type="ECO:0000256" key="3">
    <source>
        <dbReference type="ARBA" id="ARBA00022833"/>
    </source>
</evidence>
<dbReference type="Gene3D" id="3.30.40.10">
    <property type="entry name" value="Zinc/RING finger domain, C3HC4 (zinc finger)"/>
    <property type="match status" value="1"/>
</dbReference>
<dbReference type="InterPro" id="IPR001841">
    <property type="entry name" value="Znf_RING"/>
</dbReference>
<dbReference type="GO" id="GO:0008270">
    <property type="term" value="F:zinc ion binding"/>
    <property type="evidence" value="ECO:0007669"/>
    <property type="project" value="UniProtKB-KW"/>
</dbReference>
<keyword evidence="3" id="KW-0862">Zinc</keyword>
<sequence>MLDALLRPLGRAEGVGVSKEAAPVVNSNPDETESKEQVKRWLEKSLSLSCALCLEVYRTPKLLPCSHTFCEECLEKLIDFYPERVFPCPSCRQEIEVPFIGVAGFKANFYLDPAELDKVRRQCWLHDDQEVTAFCTTCDLGVCTQCLCTTHENHSIVDLGEKELTEKKTMAFEHSSNAVLSKPRWWSLAMPMGKLWTSLSRPVAACRSYGNLFWPRTSRVTRVRRRPVKRAKRWLVFGDAKRLFRQMSLSLRARAMHFFRQMMYLRKRPKAEDRRVSLGERTSPLLYSTSCRNEEPSTES</sequence>
<gene>
    <name evidence="7" type="ORF">C0Q70_01501</name>
</gene>
<dbReference type="InterPro" id="IPR000315">
    <property type="entry name" value="Znf_B-box"/>
</dbReference>
<dbReference type="PROSITE" id="PS00518">
    <property type="entry name" value="ZF_RING_1"/>
    <property type="match status" value="1"/>
</dbReference>
<dbReference type="InterPro" id="IPR047153">
    <property type="entry name" value="TRIM45/56/19-like"/>
</dbReference>
<keyword evidence="1" id="KW-0479">Metal-binding</keyword>
<dbReference type="EMBL" id="PZQS01000001">
    <property type="protein sequence ID" value="PVD38876.1"/>
    <property type="molecule type" value="Genomic_DNA"/>
</dbReference>
<dbReference type="Proteomes" id="UP000245119">
    <property type="component" value="Linkage Group LG1"/>
</dbReference>
<dbReference type="AlphaFoldDB" id="A0A2T7PZM2"/>
<dbReference type="Pfam" id="PF00097">
    <property type="entry name" value="zf-C3HC4"/>
    <property type="match status" value="1"/>
</dbReference>
<feature type="domain" description="B box-type" evidence="6">
    <location>
        <begin position="118"/>
        <end position="159"/>
    </location>
</feature>
<dbReference type="PANTHER" id="PTHR25462">
    <property type="entry name" value="BONUS, ISOFORM C-RELATED"/>
    <property type="match status" value="1"/>
</dbReference>
<evidence type="ECO:0000259" key="6">
    <source>
        <dbReference type="PROSITE" id="PS50119"/>
    </source>
</evidence>
<dbReference type="PANTHER" id="PTHR25462:SF296">
    <property type="entry name" value="MEIOTIC P26, ISOFORM F"/>
    <property type="match status" value="1"/>
</dbReference>
<reference evidence="7 8" key="1">
    <citation type="submission" date="2018-04" db="EMBL/GenBank/DDBJ databases">
        <title>The genome of golden apple snail Pomacea canaliculata provides insight into stress tolerance and invasive adaptation.</title>
        <authorList>
            <person name="Liu C."/>
            <person name="Liu B."/>
            <person name="Ren Y."/>
            <person name="Zhang Y."/>
            <person name="Wang H."/>
            <person name="Li S."/>
            <person name="Jiang F."/>
            <person name="Yin L."/>
            <person name="Zhang G."/>
            <person name="Qian W."/>
            <person name="Fan W."/>
        </authorList>
    </citation>
    <scope>NUCLEOTIDE SEQUENCE [LARGE SCALE GENOMIC DNA]</scope>
    <source>
        <strain evidence="7">SZHN2017</strain>
        <tissue evidence="7">Muscle</tissue>
    </source>
</reference>
<organism evidence="7 8">
    <name type="scientific">Pomacea canaliculata</name>
    <name type="common">Golden apple snail</name>
    <dbReference type="NCBI Taxonomy" id="400727"/>
    <lineage>
        <taxon>Eukaryota</taxon>
        <taxon>Metazoa</taxon>
        <taxon>Spiralia</taxon>
        <taxon>Lophotrochozoa</taxon>
        <taxon>Mollusca</taxon>
        <taxon>Gastropoda</taxon>
        <taxon>Caenogastropoda</taxon>
        <taxon>Architaenioglossa</taxon>
        <taxon>Ampullarioidea</taxon>
        <taxon>Ampullariidae</taxon>
        <taxon>Pomacea</taxon>
    </lineage>
</organism>
<evidence type="ECO:0000256" key="2">
    <source>
        <dbReference type="ARBA" id="ARBA00022771"/>
    </source>
</evidence>
<evidence type="ECO:0000313" key="7">
    <source>
        <dbReference type="EMBL" id="PVD38876.1"/>
    </source>
</evidence>
<name>A0A2T7PZM2_POMCA</name>
<dbReference type="InterPro" id="IPR018957">
    <property type="entry name" value="Znf_C3HC4_RING-type"/>
</dbReference>
<dbReference type="Gene3D" id="3.30.160.60">
    <property type="entry name" value="Classic Zinc Finger"/>
    <property type="match status" value="1"/>
</dbReference>
<keyword evidence="8" id="KW-1185">Reference proteome</keyword>